<dbReference type="AlphaFoldDB" id="A0AAW5GEY5"/>
<evidence type="ECO:0000256" key="1">
    <source>
        <dbReference type="SAM" id="Phobius"/>
    </source>
</evidence>
<sequence>MNDQGIEKDLLENGFTQDDINFMRKIIFRGENSEETLLMLTHTLKSRFHTGCFLCAVLITILIATLIIKNDIIVISVYFSFTLIFVFLVYYITPMKLAYKSYSYLKIKGKMG</sequence>
<evidence type="ECO:0008006" key="6">
    <source>
        <dbReference type="Google" id="ProtNLM"/>
    </source>
</evidence>
<proteinExistence type="predicted"/>
<keyword evidence="1" id="KW-0812">Transmembrane</keyword>
<feature type="transmembrane region" description="Helical" evidence="1">
    <location>
        <begin position="48"/>
        <end position="67"/>
    </location>
</feature>
<feature type="transmembrane region" description="Helical" evidence="1">
    <location>
        <begin position="73"/>
        <end position="93"/>
    </location>
</feature>
<protein>
    <recommendedName>
        <fullName evidence="6">DUF2157 domain-containing protein</fullName>
    </recommendedName>
</protein>
<dbReference type="Proteomes" id="UP001055618">
    <property type="component" value="Unassembled WGS sequence"/>
</dbReference>
<gene>
    <name evidence="2" type="ORF">EXT50_15360</name>
    <name evidence="3" type="ORF">EXT53_15565</name>
</gene>
<comment type="caution">
    <text evidence="3">The sequence shown here is derived from an EMBL/GenBank/DDBJ whole genome shotgun (WGS) entry which is preliminary data.</text>
</comment>
<keyword evidence="1" id="KW-0472">Membrane</keyword>
<organism evidence="3 5">
    <name type="scientific">Pectobacterium polaris</name>
    <dbReference type="NCBI Taxonomy" id="2042057"/>
    <lineage>
        <taxon>Bacteria</taxon>
        <taxon>Pseudomonadati</taxon>
        <taxon>Pseudomonadota</taxon>
        <taxon>Gammaproteobacteria</taxon>
        <taxon>Enterobacterales</taxon>
        <taxon>Pectobacteriaceae</taxon>
        <taxon>Pectobacterium</taxon>
    </lineage>
</organism>
<evidence type="ECO:0000313" key="4">
    <source>
        <dbReference type="Proteomes" id="UP001055618"/>
    </source>
</evidence>
<dbReference type="EMBL" id="SGPY01000008">
    <property type="protein sequence ID" value="MCL6369974.1"/>
    <property type="molecule type" value="Genomic_DNA"/>
</dbReference>
<accession>A0AAW5GEY5</accession>
<dbReference type="Proteomes" id="UP001057360">
    <property type="component" value="Unassembled WGS sequence"/>
</dbReference>
<evidence type="ECO:0000313" key="5">
    <source>
        <dbReference type="Proteomes" id="UP001057360"/>
    </source>
</evidence>
<keyword evidence="1" id="KW-1133">Transmembrane helix</keyword>
<name>A0AAW5GEY5_9GAMM</name>
<evidence type="ECO:0000313" key="2">
    <source>
        <dbReference type="EMBL" id="MCL6352543.1"/>
    </source>
</evidence>
<dbReference type="EMBL" id="SGPX01000008">
    <property type="protein sequence ID" value="MCL6352543.1"/>
    <property type="molecule type" value="Genomic_DNA"/>
</dbReference>
<reference evidence="3" key="1">
    <citation type="submission" date="2019-02" db="EMBL/GenBank/DDBJ databases">
        <title>New Zealand Erwinia strains with phe-tRNA free attachment sites.</title>
        <authorList>
            <person name="Nunes-Leite L."/>
            <person name="Pitman A.R."/>
        </authorList>
    </citation>
    <scope>NUCLEOTIDE SEQUENCE</scope>
    <source>
        <strain evidence="3">Ec-140</strain>
        <strain evidence="2">Ec-143</strain>
    </source>
</reference>
<evidence type="ECO:0000313" key="3">
    <source>
        <dbReference type="EMBL" id="MCL6369974.1"/>
    </source>
</evidence>
<keyword evidence="4" id="KW-1185">Reference proteome</keyword>